<sequence length="750" mass="85053">MYITQYIKTRLEISSIFLFALTLFSSATLMFVLQPMFGKALLPLFGGSASVWNTCMVFYQSILFLGYFYAHLLSTHFSYRKQFLVHCTLLIVSLSFLPVGIPENSSPPAGSNPSLWLLSSLLVSIGLPFFILSTTSPLLQKWFSRIGHQTSNDPYYLSIASNSGSLLALLSYPFILEPNLGLTQQQQIWSSSFLFLCASILLCMTQLKSHQLQTSNIKKSSTIFIQKPGLKLQLQWLLLAFVPSSLLLGTTNYISIDIATVPLLWVIPLALYLLSFIIVFSRYSAIIHKKIFLIHPWFITPFLIYYFSDQKLNSFSLEIALHLLAFFISIMVCHGELAKKRPSTQYLTQYYLIMSFGGMLGGIFNSFIAPFMFSSIYEYPLMIVFALMLNPIHKRVKLYLKKNLTKVIFCSYILTFFVVAYYNSSQFGNPLLVSILIATILLAGFIFFKRKPIYFPLFGLLIVSCTAPEKQQGHAAQLLHQSRNFYGVLSVIQNKNIIVGNQVEILHEIFSGTTQHGSQLNSNSNLQCVPNGYYSEKGPLGDIFSSYSTVNSNWQVGVVGLGAGEMAGYAKKSQIWTFFELNPAVVEIATNPEFFTFLKECINHYDVQLGDARITLKKQQNHFDLLVIDAFTSDSIPTHLLTKEAIELYFSRLKSDGLLVFHISNRYLDLKKVLSNHAQNLGLIALIKEFRPQQNIPLVYRSDWFILARNKDILKPLLSDKSASNWQFPSQHPNIVAWTDDFTSIMTAWK</sequence>
<proteinExistence type="predicted"/>
<dbReference type="Gene3D" id="3.40.50.150">
    <property type="entry name" value="Vaccinia Virus protein VP39"/>
    <property type="match status" value="1"/>
</dbReference>
<feature type="transmembrane region" description="Helical" evidence="2">
    <location>
        <begin position="291"/>
        <end position="307"/>
    </location>
</feature>
<feature type="transmembrane region" description="Helical" evidence="2">
    <location>
        <begin position="155"/>
        <end position="176"/>
    </location>
</feature>
<feature type="transmembrane region" description="Helical" evidence="2">
    <location>
        <begin position="350"/>
        <end position="370"/>
    </location>
</feature>
<feature type="transmembrane region" description="Helical" evidence="2">
    <location>
        <begin position="319"/>
        <end position="338"/>
    </location>
</feature>
<feature type="transmembrane region" description="Helical" evidence="2">
    <location>
        <begin position="49"/>
        <end position="70"/>
    </location>
</feature>
<dbReference type="NCBIfam" id="NF037959">
    <property type="entry name" value="MFS_SpdSyn"/>
    <property type="match status" value="1"/>
</dbReference>
<keyword evidence="2" id="KW-0472">Membrane</keyword>
<feature type="transmembrane region" description="Helical" evidence="2">
    <location>
        <begin position="428"/>
        <end position="448"/>
    </location>
</feature>
<keyword evidence="4" id="KW-1185">Reference proteome</keyword>
<keyword evidence="1" id="KW-0620">Polyamine biosynthesis</keyword>
<feature type="transmembrane region" description="Helical" evidence="2">
    <location>
        <begin position="188"/>
        <end position="207"/>
    </location>
</feature>
<comment type="caution">
    <text evidence="3">The sequence shown here is derived from an EMBL/GenBank/DDBJ whole genome shotgun (WGS) entry which is preliminary data.</text>
</comment>
<feature type="transmembrane region" description="Helical" evidence="2">
    <location>
        <begin position="262"/>
        <end position="279"/>
    </location>
</feature>
<evidence type="ECO:0000313" key="3">
    <source>
        <dbReference type="EMBL" id="OQK18456.1"/>
    </source>
</evidence>
<dbReference type="STRING" id="1420851.AU255_11750"/>
<name>A0A1V8MA93_9GAMM</name>
<evidence type="ECO:0008006" key="5">
    <source>
        <dbReference type="Google" id="ProtNLM"/>
    </source>
</evidence>
<protein>
    <recommendedName>
        <fullName evidence="5">Spermidine synthase</fullName>
    </recommendedName>
</protein>
<reference evidence="3 4" key="1">
    <citation type="submission" date="2015-12" db="EMBL/GenBank/DDBJ databases">
        <authorList>
            <person name="Shamseldin A."/>
            <person name="Moawad H."/>
            <person name="Abd El-Rahim W.M."/>
            <person name="Sadowsky M.J."/>
        </authorList>
    </citation>
    <scope>NUCLEOTIDE SEQUENCE [LARGE SCALE GENOMIC DNA]</scope>
    <source>
        <strain evidence="3 4">WF1</strain>
    </source>
</reference>
<accession>A0A1V8MA93</accession>
<evidence type="ECO:0000313" key="4">
    <source>
        <dbReference type="Proteomes" id="UP000191980"/>
    </source>
</evidence>
<gene>
    <name evidence="3" type="ORF">AU255_11750</name>
</gene>
<keyword evidence="2" id="KW-0812">Transmembrane</keyword>
<keyword evidence="2" id="KW-1133">Transmembrane helix</keyword>
<evidence type="ECO:0000256" key="1">
    <source>
        <dbReference type="ARBA" id="ARBA00023115"/>
    </source>
</evidence>
<dbReference type="SUPFAM" id="SSF53335">
    <property type="entry name" value="S-adenosyl-L-methionine-dependent methyltransferases"/>
    <property type="match status" value="1"/>
</dbReference>
<dbReference type="InterPro" id="IPR029063">
    <property type="entry name" value="SAM-dependent_MTases_sf"/>
</dbReference>
<dbReference type="GO" id="GO:0006596">
    <property type="term" value="P:polyamine biosynthetic process"/>
    <property type="evidence" value="ECO:0007669"/>
    <property type="project" value="UniProtKB-KW"/>
</dbReference>
<dbReference type="OrthoDB" id="9761985at2"/>
<feature type="transmembrane region" description="Helical" evidence="2">
    <location>
        <begin position="16"/>
        <end position="37"/>
    </location>
</feature>
<dbReference type="EMBL" id="LPUF01000001">
    <property type="protein sequence ID" value="OQK18456.1"/>
    <property type="molecule type" value="Genomic_DNA"/>
</dbReference>
<dbReference type="Proteomes" id="UP000191980">
    <property type="component" value="Unassembled WGS sequence"/>
</dbReference>
<dbReference type="PANTHER" id="PTHR43317:SF1">
    <property type="entry name" value="THERMOSPERMINE SYNTHASE ACAULIS5"/>
    <property type="match status" value="1"/>
</dbReference>
<organism evidence="3 4">
    <name type="scientific">Methyloprofundus sedimenti</name>
    <dbReference type="NCBI Taxonomy" id="1420851"/>
    <lineage>
        <taxon>Bacteria</taxon>
        <taxon>Pseudomonadati</taxon>
        <taxon>Pseudomonadota</taxon>
        <taxon>Gammaproteobacteria</taxon>
        <taxon>Methylococcales</taxon>
        <taxon>Methylococcaceae</taxon>
        <taxon>Methyloprofundus</taxon>
    </lineage>
</organism>
<feature type="transmembrane region" description="Helical" evidence="2">
    <location>
        <begin position="82"/>
        <end position="101"/>
    </location>
</feature>
<feature type="transmembrane region" description="Helical" evidence="2">
    <location>
        <begin position="236"/>
        <end position="256"/>
    </location>
</feature>
<dbReference type="PANTHER" id="PTHR43317">
    <property type="entry name" value="THERMOSPERMINE SYNTHASE ACAULIS5"/>
    <property type="match status" value="1"/>
</dbReference>
<feature type="transmembrane region" description="Helical" evidence="2">
    <location>
        <begin position="404"/>
        <end position="422"/>
    </location>
</feature>
<feature type="transmembrane region" description="Helical" evidence="2">
    <location>
        <begin position="113"/>
        <end position="134"/>
    </location>
</feature>
<dbReference type="AlphaFoldDB" id="A0A1V8MA93"/>
<evidence type="ECO:0000256" key="2">
    <source>
        <dbReference type="SAM" id="Phobius"/>
    </source>
</evidence>